<protein>
    <submittedName>
        <fullName evidence="2">Uncharacterized protein</fullName>
    </submittedName>
</protein>
<evidence type="ECO:0000313" key="3">
    <source>
        <dbReference type="Proteomes" id="UP000266673"/>
    </source>
</evidence>
<accession>A0A397VLT9</accession>
<gene>
    <name evidence="2" type="ORF">C2G38_2079754</name>
</gene>
<sequence length="105" mass="11516">MGNSSISPRGHFCSLCTPIITTVEGLSIAIPTSFKKLAETTHSEESLSSTKRMGWSFTCASQYIEVVFSSLSTFKQYSAIFVVTTLPALIIFVIPFLILEATWNS</sequence>
<dbReference type="EMBL" id="QKWP01000394">
    <property type="protein sequence ID" value="RIB20863.1"/>
    <property type="molecule type" value="Genomic_DNA"/>
</dbReference>
<name>A0A397VLT9_9GLOM</name>
<keyword evidence="1" id="KW-0812">Transmembrane</keyword>
<comment type="caution">
    <text evidence="2">The sequence shown here is derived from an EMBL/GenBank/DDBJ whole genome shotgun (WGS) entry which is preliminary data.</text>
</comment>
<reference evidence="2 3" key="1">
    <citation type="submission" date="2018-06" db="EMBL/GenBank/DDBJ databases">
        <title>Comparative genomics reveals the genomic features of Rhizophagus irregularis, R. cerebriforme, R. diaphanum and Gigaspora rosea, and their symbiotic lifestyle signature.</title>
        <authorList>
            <person name="Morin E."/>
            <person name="San Clemente H."/>
            <person name="Chen E.C.H."/>
            <person name="De La Providencia I."/>
            <person name="Hainaut M."/>
            <person name="Kuo A."/>
            <person name="Kohler A."/>
            <person name="Murat C."/>
            <person name="Tang N."/>
            <person name="Roy S."/>
            <person name="Loubradou J."/>
            <person name="Henrissat B."/>
            <person name="Grigoriev I.V."/>
            <person name="Corradi N."/>
            <person name="Roux C."/>
            <person name="Martin F.M."/>
        </authorList>
    </citation>
    <scope>NUCLEOTIDE SEQUENCE [LARGE SCALE GENOMIC DNA]</scope>
    <source>
        <strain evidence="2 3">DAOM 194757</strain>
    </source>
</reference>
<keyword evidence="1" id="KW-1133">Transmembrane helix</keyword>
<keyword evidence="1" id="KW-0472">Membrane</keyword>
<evidence type="ECO:0000256" key="1">
    <source>
        <dbReference type="SAM" id="Phobius"/>
    </source>
</evidence>
<evidence type="ECO:0000313" key="2">
    <source>
        <dbReference type="EMBL" id="RIB20863.1"/>
    </source>
</evidence>
<feature type="transmembrane region" description="Helical" evidence="1">
    <location>
        <begin position="79"/>
        <end position="99"/>
    </location>
</feature>
<dbReference type="Proteomes" id="UP000266673">
    <property type="component" value="Unassembled WGS sequence"/>
</dbReference>
<organism evidence="2 3">
    <name type="scientific">Gigaspora rosea</name>
    <dbReference type="NCBI Taxonomy" id="44941"/>
    <lineage>
        <taxon>Eukaryota</taxon>
        <taxon>Fungi</taxon>
        <taxon>Fungi incertae sedis</taxon>
        <taxon>Mucoromycota</taxon>
        <taxon>Glomeromycotina</taxon>
        <taxon>Glomeromycetes</taxon>
        <taxon>Diversisporales</taxon>
        <taxon>Gigasporaceae</taxon>
        <taxon>Gigaspora</taxon>
    </lineage>
</organism>
<dbReference type="AlphaFoldDB" id="A0A397VLT9"/>
<keyword evidence="3" id="KW-1185">Reference proteome</keyword>
<proteinExistence type="predicted"/>